<dbReference type="Proteomes" id="UP000003806">
    <property type="component" value="Chromosome"/>
</dbReference>
<evidence type="ECO:0000313" key="9">
    <source>
        <dbReference type="EMBL" id="EHM13667.1"/>
    </source>
</evidence>
<dbReference type="Gene3D" id="3.40.50.880">
    <property type="match status" value="1"/>
</dbReference>
<comment type="catalytic activity">
    <reaction evidence="8">
        <text>L-glutamine + H2O = L-glutamate + NH4(+)</text>
        <dbReference type="Rhea" id="RHEA:15889"/>
        <dbReference type="ChEBI" id="CHEBI:15377"/>
        <dbReference type="ChEBI" id="CHEBI:28938"/>
        <dbReference type="ChEBI" id="CHEBI:29985"/>
        <dbReference type="ChEBI" id="CHEBI:58359"/>
        <dbReference type="EC" id="3.5.1.2"/>
    </reaction>
</comment>
<dbReference type="SUPFAM" id="SSF52317">
    <property type="entry name" value="Class I glutamine amidotransferase-like"/>
    <property type="match status" value="1"/>
</dbReference>
<keyword evidence="6 8" id="KW-0067">ATP-binding</keyword>
<dbReference type="HOGENOM" id="CLU_001031_3_1_0"/>
<reference evidence="9 10" key="1">
    <citation type="submission" date="2011-11" db="EMBL/GenBank/DDBJ databases">
        <title>The Noncontiguous Finished genome of Jonquetella anthropi DSM 22815.</title>
        <authorList>
            <consortium name="US DOE Joint Genome Institute (JGI-PGF)"/>
            <person name="Lucas S."/>
            <person name="Copeland A."/>
            <person name="Lapidus A."/>
            <person name="Glavina del Rio T."/>
            <person name="Dalin E."/>
            <person name="Tice H."/>
            <person name="Bruce D."/>
            <person name="Goodwin L."/>
            <person name="Pitluck S."/>
            <person name="Peters L."/>
            <person name="Mikhailova N."/>
            <person name="Held B."/>
            <person name="Kyrpides N."/>
            <person name="Mavromatis K."/>
            <person name="Ivanova N."/>
            <person name="Markowitz V."/>
            <person name="Cheng J.-F."/>
            <person name="Hugenholtz P."/>
            <person name="Woyke T."/>
            <person name="Wu D."/>
            <person name="Gronow S."/>
            <person name="Wellnitz S."/>
            <person name="Brambilla E."/>
            <person name="Klenk H.-P."/>
            <person name="Eisen J.A."/>
        </authorList>
    </citation>
    <scope>NUCLEOTIDE SEQUENCE [LARGE SCALE GENOMIC DNA]</scope>
    <source>
        <strain evidence="9 10">DSM 22815</strain>
    </source>
</reference>
<keyword evidence="1 8" id="KW-0963">Cytoplasm</keyword>
<keyword evidence="2 8" id="KW-0436">Ligase</keyword>
<comment type="subcellular location">
    <subcellularLocation>
        <location evidence="8">Cytoplasm</location>
    </subcellularLocation>
</comment>
<keyword evidence="4 8" id="KW-0658">Purine biosynthesis</keyword>
<dbReference type="RefSeq" id="WP_008521752.1">
    <property type="nucleotide sequence ID" value="NZ_CM001376.1"/>
</dbReference>
<protein>
    <recommendedName>
        <fullName evidence="8">Phosphoribosylformylglycinamidine synthase subunit PurQ</fullName>
        <shortName evidence="8">FGAM synthase</shortName>
        <ecNumber evidence="8">6.3.5.3</ecNumber>
    </recommendedName>
    <alternativeName>
        <fullName evidence="8">Formylglycinamide ribonucleotide amidotransferase subunit I</fullName>
        <shortName evidence="8">FGAR amidotransferase I</shortName>
        <shortName evidence="8">FGAR-AT I</shortName>
    </alternativeName>
    <alternativeName>
        <fullName evidence="8">Glutaminase PurQ</fullName>
        <ecNumber evidence="8">3.5.1.2</ecNumber>
    </alternativeName>
    <alternativeName>
        <fullName evidence="8">Phosphoribosylformylglycinamidine synthase subunit I</fullName>
    </alternativeName>
</protein>
<dbReference type="SMART" id="SM01211">
    <property type="entry name" value="GATase_5"/>
    <property type="match status" value="1"/>
</dbReference>
<dbReference type="GO" id="GO:0006189">
    <property type="term" value="P:'de novo' IMP biosynthetic process"/>
    <property type="evidence" value="ECO:0007669"/>
    <property type="project" value="UniProtKB-UniRule"/>
</dbReference>
<feature type="active site" evidence="8">
    <location>
        <position position="203"/>
    </location>
</feature>
<dbReference type="GO" id="GO:0004359">
    <property type="term" value="F:glutaminase activity"/>
    <property type="evidence" value="ECO:0007669"/>
    <property type="project" value="UniProtKB-EC"/>
</dbReference>
<accession>H0UM91</accession>
<dbReference type="PANTHER" id="PTHR47552">
    <property type="entry name" value="PHOSPHORIBOSYLFORMYLGLYCINAMIDINE SYNTHASE SUBUNIT PURQ"/>
    <property type="match status" value="1"/>
</dbReference>
<sequence>MRSAVAIFPGSNCDTDVIKALHQVTGGPVVTAWHGQSELPETDLVVLPGGFSYGDYLRCGAVAAHSPLMNSIKDFAARGGLVLGICNGFQMLTETRLLPGALLQNECIHFVCKPVTLRVERTDTPYTGHFSAGQVITIPIAHNEGRFTIAPDELKRLNERRGVVLRYCTAAGETTEESNPNGATENIAGIVNEAGNVFGLMPHPERFTDSLLGGDDGRRFWTSIESWLERRGSNELR</sequence>
<evidence type="ECO:0000256" key="4">
    <source>
        <dbReference type="ARBA" id="ARBA00022755"/>
    </source>
</evidence>
<proteinExistence type="inferred from homology"/>
<comment type="subunit">
    <text evidence="8">Part of the FGAM synthase complex composed of 1 PurL, 1 PurQ and 2 PurS subunits.</text>
</comment>
<comment type="catalytic activity">
    <reaction evidence="8">
        <text>N(2)-formyl-N(1)-(5-phospho-beta-D-ribosyl)glycinamide + L-glutamine + ATP + H2O = 2-formamido-N(1)-(5-O-phospho-beta-D-ribosyl)acetamidine + L-glutamate + ADP + phosphate + H(+)</text>
        <dbReference type="Rhea" id="RHEA:17129"/>
        <dbReference type="ChEBI" id="CHEBI:15377"/>
        <dbReference type="ChEBI" id="CHEBI:15378"/>
        <dbReference type="ChEBI" id="CHEBI:29985"/>
        <dbReference type="ChEBI" id="CHEBI:30616"/>
        <dbReference type="ChEBI" id="CHEBI:43474"/>
        <dbReference type="ChEBI" id="CHEBI:58359"/>
        <dbReference type="ChEBI" id="CHEBI:147286"/>
        <dbReference type="ChEBI" id="CHEBI:147287"/>
        <dbReference type="ChEBI" id="CHEBI:456216"/>
        <dbReference type="EC" id="6.3.5.3"/>
    </reaction>
</comment>
<feature type="active site" description="Nucleophile" evidence="8">
    <location>
        <position position="86"/>
    </location>
</feature>
<keyword evidence="10" id="KW-1185">Reference proteome</keyword>
<dbReference type="EMBL" id="CM001376">
    <property type="protein sequence ID" value="EHM13667.1"/>
    <property type="molecule type" value="Genomic_DNA"/>
</dbReference>
<dbReference type="PIRSF" id="PIRSF001586">
    <property type="entry name" value="FGAM_synth_I"/>
    <property type="match status" value="1"/>
</dbReference>
<organism evidence="9 10">
    <name type="scientific">Jonquetella anthropi DSM 22815</name>
    <dbReference type="NCBI Taxonomy" id="885272"/>
    <lineage>
        <taxon>Bacteria</taxon>
        <taxon>Thermotogati</taxon>
        <taxon>Synergistota</taxon>
        <taxon>Synergistia</taxon>
        <taxon>Synergistales</taxon>
        <taxon>Dethiosulfovibrionaceae</taxon>
        <taxon>Jonquetella</taxon>
    </lineage>
</organism>
<keyword evidence="7 8" id="KW-0315">Glutamine amidotransferase</keyword>
<dbReference type="NCBIfam" id="NF002957">
    <property type="entry name" value="PRK03619.1"/>
    <property type="match status" value="1"/>
</dbReference>
<comment type="function">
    <text evidence="8">Part of the phosphoribosylformylglycinamidine synthase complex involved in the purines biosynthetic pathway. Catalyzes the ATP-dependent conversion of formylglycinamide ribonucleotide (FGAR) and glutamine to yield formylglycinamidine ribonucleotide (FGAM) and glutamate. The FGAM synthase complex is composed of three subunits. PurQ produces an ammonia molecule by converting glutamine to glutamate. PurL transfers the ammonia molecule to FGAR to form FGAM in an ATP-dependent manner. PurS interacts with PurQ and PurL and is thought to assist in the transfer of the ammonia molecule from PurQ to PurL.</text>
</comment>
<evidence type="ECO:0000256" key="2">
    <source>
        <dbReference type="ARBA" id="ARBA00022598"/>
    </source>
</evidence>
<dbReference type="GO" id="GO:0004642">
    <property type="term" value="F:phosphoribosylformylglycinamidine synthase activity"/>
    <property type="evidence" value="ECO:0007669"/>
    <property type="project" value="UniProtKB-UniRule"/>
</dbReference>
<evidence type="ECO:0000256" key="6">
    <source>
        <dbReference type="ARBA" id="ARBA00022840"/>
    </source>
</evidence>
<dbReference type="InterPro" id="IPR029062">
    <property type="entry name" value="Class_I_gatase-like"/>
</dbReference>
<evidence type="ECO:0000256" key="8">
    <source>
        <dbReference type="HAMAP-Rule" id="MF_00421"/>
    </source>
</evidence>
<dbReference type="eggNOG" id="COG0047">
    <property type="taxonomic scope" value="Bacteria"/>
</dbReference>
<name>H0UM91_9BACT</name>
<dbReference type="PROSITE" id="PS51273">
    <property type="entry name" value="GATASE_TYPE_1"/>
    <property type="match status" value="1"/>
</dbReference>
<dbReference type="UniPathway" id="UPA00074">
    <property type="reaction ID" value="UER00128"/>
</dbReference>
<evidence type="ECO:0000256" key="3">
    <source>
        <dbReference type="ARBA" id="ARBA00022741"/>
    </source>
</evidence>
<gene>
    <name evidence="8" type="primary">purQ</name>
    <name evidence="9" type="ORF">JonanDRAFT_1303</name>
</gene>
<dbReference type="NCBIfam" id="TIGR01737">
    <property type="entry name" value="FGAM_synth_I"/>
    <property type="match status" value="1"/>
</dbReference>
<dbReference type="PANTHER" id="PTHR47552:SF1">
    <property type="entry name" value="PHOSPHORIBOSYLFORMYLGLYCINAMIDINE SYNTHASE SUBUNIT PURQ"/>
    <property type="match status" value="1"/>
</dbReference>
<dbReference type="EC" id="6.3.5.3" evidence="8"/>
<dbReference type="GO" id="GO:0005524">
    <property type="term" value="F:ATP binding"/>
    <property type="evidence" value="ECO:0007669"/>
    <property type="project" value="UniProtKB-KW"/>
</dbReference>
<dbReference type="CDD" id="cd01740">
    <property type="entry name" value="GATase1_FGAR_AT"/>
    <property type="match status" value="1"/>
</dbReference>
<dbReference type="OrthoDB" id="9804441at2"/>
<keyword evidence="5 8" id="KW-0378">Hydrolase</keyword>
<comment type="pathway">
    <text evidence="8">Purine metabolism; IMP biosynthesis via de novo pathway; 5-amino-1-(5-phospho-D-ribosyl)imidazole from N(2)-formyl-N(1)-(5-phospho-D-ribosyl)glycinamide: step 1/2.</text>
</comment>
<dbReference type="Pfam" id="PF13507">
    <property type="entry name" value="GATase_5"/>
    <property type="match status" value="1"/>
</dbReference>
<feature type="active site" evidence="8">
    <location>
        <position position="205"/>
    </location>
</feature>
<evidence type="ECO:0000313" key="10">
    <source>
        <dbReference type="Proteomes" id="UP000003806"/>
    </source>
</evidence>
<dbReference type="EC" id="3.5.1.2" evidence="8"/>
<evidence type="ECO:0000256" key="5">
    <source>
        <dbReference type="ARBA" id="ARBA00022801"/>
    </source>
</evidence>
<dbReference type="HAMAP" id="MF_00421">
    <property type="entry name" value="PurQ"/>
    <property type="match status" value="1"/>
</dbReference>
<dbReference type="AlphaFoldDB" id="H0UM91"/>
<dbReference type="InterPro" id="IPR010075">
    <property type="entry name" value="PRibForGlyAmidine_synth_PurQ"/>
</dbReference>
<dbReference type="GO" id="GO:0005737">
    <property type="term" value="C:cytoplasm"/>
    <property type="evidence" value="ECO:0007669"/>
    <property type="project" value="UniProtKB-SubCell"/>
</dbReference>
<evidence type="ECO:0000256" key="1">
    <source>
        <dbReference type="ARBA" id="ARBA00022490"/>
    </source>
</evidence>
<evidence type="ECO:0000256" key="7">
    <source>
        <dbReference type="ARBA" id="ARBA00022962"/>
    </source>
</evidence>
<dbReference type="STRING" id="885272.JonanDRAFT_1303"/>
<keyword evidence="3 8" id="KW-0547">Nucleotide-binding</keyword>